<accession>A0A2U2BAH8</accession>
<dbReference type="SUPFAM" id="SSF55874">
    <property type="entry name" value="ATPase domain of HSP90 chaperone/DNA topoisomerase II/histidine kinase"/>
    <property type="match status" value="1"/>
</dbReference>
<dbReference type="AlphaFoldDB" id="A0A2U2BAH8"/>
<dbReference type="InterPro" id="IPR004358">
    <property type="entry name" value="Sig_transdc_His_kin-like_C"/>
</dbReference>
<dbReference type="GO" id="GO:0016772">
    <property type="term" value="F:transferase activity, transferring phosphorus-containing groups"/>
    <property type="evidence" value="ECO:0007669"/>
    <property type="project" value="InterPro"/>
</dbReference>
<dbReference type="RefSeq" id="WP_109263693.1">
    <property type="nucleotide sequence ID" value="NZ_QEWP01000004.1"/>
</dbReference>
<sequence>MELFSIYVTYIENSTSTKGTYGAKGSGPGMAITTEFIEQHHGEFVIEGFPGKGSTFAFTIPIKPAKEASLKY</sequence>
<proteinExistence type="predicted"/>
<dbReference type="InterPro" id="IPR036890">
    <property type="entry name" value="HATPase_C_sf"/>
</dbReference>
<keyword evidence="2" id="KW-1185">Reference proteome</keyword>
<evidence type="ECO:0000313" key="2">
    <source>
        <dbReference type="Proteomes" id="UP000244956"/>
    </source>
</evidence>
<organism evidence="1 2">
    <name type="scientific">Marinilabilia rubra</name>
    <dbReference type="NCBI Taxonomy" id="2162893"/>
    <lineage>
        <taxon>Bacteria</taxon>
        <taxon>Pseudomonadati</taxon>
        <taxon>Bacteroidota</taxon>
        <taxon>Bacteroidia</taxon>
        <taxon>Marinilabiliales</taxon>
        <taxon>Marinilabiliaceae</taxon>
        <taxon>Marinilabilia</taxon>
    </lineage>
</organism>
<evidence type="ECO:0000313" key="1">
    <source>
        <dbReference type="EMBL" id="PWE00070.1"/>
    </source>
</evidence>
<dbReference type="PRINTS" id="PR00344">
    <property type="entry name" value="BCTRLSENSOR"/>
</dbReference>
<dbReference type="Gene3D" id="3.30.565.10">
    <property type="entry name" value="Histidine kinase-like ATPase, C-terminal domain"/>
    <property type="match status" value="1"/>
</dbReference>
<evidence type="ECO:0008006" key="3">
    <source>
        <dbReference type="Google" id="ProtNLM"/>
    </source>
</evidence>
<protein>
    <recommendedName>
        <fullName evidence="3">Histidine kinase/HSP90-like ATPase domain-containing protein</fullName>
    </recommendedName>
</protein>
<comment type="caution">
    <text evidence="1">The sequence shown here is derived from an EMBL/GenBank/DDBJ whole genome shotgun (WGS) entry which is preliminary data.</text>
</comment>
<dbReference type="EMBL" id="QEWP01000004">
    <property type="protein sequence ID" value="PWE00070.1"/>
    <property type="molecule type" value="Genomic_DNA"/>
</dbReference>
<dbReference type="OrthoDB" id="9796457at2"/>
<reference evidence="1 2" key="1">
    <citation type="submission" date="2018-05" db="EMBL/GenBank/DDBJ databases">
        <title>Marinilabilia rubrum sp. nov., isolated from saltern sediment.</title>
        <authorList>
            <person name="Zhang R."/>
        </authorList>
    </citation>
    <scope>NUCLEOTIDE SEQUENCE [LARGE SCALE GENOMIC DNA]</scope>
    <source>
        <strain evidence="1 2">WTE16</strain>
    </source>
</reference>
<gene>
    <name evidence="1" type="ORF">DDZ16_06840</name>
</gene>
<dbReference type="Proteomes" id="UP000244956">
    <property type="component" value="Unassembled WGS sequence"/>
</dbReference>
<name>A0A2U2BAH8_9BACT</name>